<dbReference type="InterPro" id="IPR003791">
    <property type="entry name" value="UPF0178"/>
</dbReference>
<evidence type="ECO:0000313" key="5">
    <source>
        <dbReference type="Proteomes" id="UP000295063"/>
    </source>
</evidence>
<dbReference type="HAMAP" id="MF_00489">
    <property type="entry name" value="UPF0178"/>
    <property type="match status" value="1"/>
</dbReference>
<dbReference type="GO" id="GO:0016491">
    <property type="term" value="F:oxidoreductase activity"/>
    <property type="evidence" value="ECO:0007669"/>
    <property type="project" value="InterPro"/>
</dbReference>
<accession>A0A4R1PP94</accession>
<sequence length="347" mass="38798">MKIVVDADACPKNVLLLCQKLAAQYHVPVWTVASFNHSIVSGYHLVVGSASQEADIKIVNITEPGDLVVTQDWGLAAMVLGKQARVVSPAGREYNPDRIDFLLEERETKAKLRRGGGRTKGPKKRTAEDDQRFAECLQKMLIIKEGGKTMSLALRVYFDFCCPYCYLAWGFMKKVKETTDVADEWITWEIHPDVRAAGDYIQSVVSNVNLAERRQNLNRLGEPVGLTPGDHTFVPNTRLALEAVQFATEAGKMHEWIDAVYRANFVEGKNIGDQTVLIAIAQKLGLDAEGLTTALNTGRYTQVLLDHDRECMEKKLEWVPTIYAGEQRVLEGALTYSVFHDTLQSLK</sequence>
<dbReference type="RefSeq" id="WP_243650648.1">
    <property type="nucleotide sequence ID" value="NZ_SLUI01000018.1"/>
</dbReference>
<dbReference type="PANTHER" id="PTHR35146:SF1">
    <property type="entry name" value="UPF0178 PROTEIN YAII"/>
    <property type="match status" value="1"/>
</dbReference>
<dbReference type="EMBL" id="SLUI01000018">
    <property type="protein sequence ID" value="TCL33237.1"/>
    <property type="molecule type" value="Genomic_DNA"/>
</dbReference>
<organism evidence="4 5">
    <name type="scientific">Anaerospora hongkongensis</name>
    <dbReference type="NCBI Taxonomy" id="244830"/>
    <lineage>
        <taxon>Bacteria</taxon>
        <taxon>Bacillati</taxon>
        <taxon>Bacillota</taxon>
        <taxon>Negativicutes</taxon>
        <taxon>Selenomonadales</taxon>
        <taxon>Sporomusaceae</taxon>
        <taxon>Anaerospora</taxon>
    </lineage>
</organism>
<comment type="caution">
    <text evidence="4">The sequence shown here is derived from an EMBL/GenBank/DDBJ whole genome shotgun (WGS) entry which is preliminary data.</text>
</comment>
<dbReference type="Pfam" id="PF02639">
    <property type="entry name" value="DUF188"/>
    <property type="match status" value="1"/>
</dbReference>
<reference evidence="4 5" key="1">
    <citation type="submission" date="2019-03" db="EMBL/GenBank/DDBJ databases">
        <title>Genomic Encyclopedia of Type Strains, Phase IV (KMG-IV): sequencing the most valuable type-strain genomes for metagenomic binning, comparative biology and taxonomic classification.</title>
        <authorList>
            <person name="Goeker M."/>
        </authorList>
    </citation>
    <scope>NUCLEOTIDE SEQUENCE [LARGE SCALE GENOMIC DNA]</scope>
    <source>
        <strain evidence="4 5">DSM 15969</strain>
    </source>
</reference>
<name>A0A4R1PP94_9FIRM</name>
<gene>
    <name evidence="4" type="ORF">EV210_11810</name>
</gene>
<proteinExistence type="inferred from homology"/>
<dbReference type="PANTHER" id="PTHR35146">
    <property type="entry name" value="UPF0178 PROTEIN YAII"/>
    <property type="match status" value="1"/>
</dbReference>
<feature type="domain" description="DSBA-like thioredoxin" evidence="3">
    <location>
        <begin position="154"/>
        <end position="344"/>
    </location>
</feature>
<dbReference type="InterPro" id="IPR001853">
    <property type="entry name" value="DSBA-like_thioredoxin_dom"/>
</dbReference>
<evidence type="ECO:0000259" key="3">
    <source>
        <dbReference type="Pfam" id="PF01323"/>
    </source>
</evidence>
<protein>
    <recommendedName>
        <fullName evidence="2">UPF0178 protein EV210_11810</fullName>
    </recommendedName>
</protein>
<dbReference type="SUPFAM" id="SSF52833">
    <property type="entry name" value="Thioredoxin-like"/>
    <property type="match status" value="1"/>
</dbReference>
<evidence type="ECO:0000256" key="1">
    <source>
        <dbReference type="ARBA" id="ARBA00008522"/>
    </source>
</evidence>
<dbReference type="Proteomes" id="UP000295063">
    <property type="component" value="Unassembled WGS sequence"/>
</dbReference>
<keyword evidence="5" id="KW-1185">Reference proteome</keyword>
<dbReference type="InterPro" id="IPR036249">
    <property type="entry name" value="Thioredoxin-like_sf"/>
</dbReference>
<dbReference type="Gene3D" id="3.40.30.10">
    <property type="entry name" value="Glutaredoxin"/>
    <property type="match status" value="1"/>
</dbReference>
<evidence type="ECO:0000313" key="4">
    <source>
        <dbReference type="EMBL" id="TCL33237.1"/>
    </source>
</evidence>
<evidence type="ECO:0000256" key="2">
    <source>
        <dbReference type="HAMAP-Rule" id="MF_00489"/>
    </source>
</evidence>
<dbReference type="AlphaFoldDB" id="A0A4R1PP94"/>
<comment type="similarity">
    <text evidence="1 2">Belongs to the UPF0178 family.</text>
</comment>
<dbReference type="Pfam" id="PF01323">
    <property type="entry name" value="DSBA"/>
    <property type="match status" value="1"/>
</dbReference>